<sequence length="212" mass="22911">MPAKKPAVKTTSFWMALVAILISLVGTIISITEAGILRDQQQMMKEEKAAAVWPYVASLVTMKNTEKGLEIETTLANKGVGPALISGTEFSVGAANGSLAELLPNLSAQYPGMVLHAVQSHTVEHSVLAAGEAIPLYKIMVFYPETTDSLSPVEKALSKINMTLLNTGQQITDTLAVDFCYCSIYGDCWDSDNQPLTREEACPGREMLQMPD</sequence>
<dbReference type="EMBL" id="VOXD01000002">
    <property type="protein sequence ID" value="TXF91486.1"/>
    <property type="molecule type" value="Genomic_DNA"/>
</dbReference>
<keyword evidence="1" id="KW-0812">Transmembrane</keyword>
<feature type="transmembrane region" description="Helical" evidence="1">
    <location>
        <begin position="12"/>
        <end position="37"/>
    </location>
</feature>
<evidence type="ECO:0000313" key="2">
    <source>
        <dbReference type="EMBL" id="TXF91486.1"/>
    </source>
</evidence>
<keyword evidence="1" id="KW-1133">Transmembrane helix</keyword>
<keyword evidence="1" id="KW-0472">Membrane</keyword>
<protein>
    <submittedName>
        <fullName evidence="2">Uncharacterized protein</fullName>
    </submittedName>
</protein>
<accession>A0A5C7FJN6</accession>
<evidence type="ECO:0000313" key="3">
    <source>
        <dbReference type="Proteomes" id="UP000321907"/>
    </source>
</evidence>
<evidence type="ECO:0000256" key="1">
    <source>
        <dbReference type="SAM" id="Phobius"/>
    </source>
</evidence>
<dbReference type="AlphaFoldDB" id="A0A5C7FJN6"/>
<comment type="caution">
    <text evidence="2">The sequence shown here is derived from an EMBL/GenBank/DDBJ whole genome shotgun (WGS) entry which is preliminary data.</text>
</comment>
<keyword evidence="3" id="KW-1185">Reference proteome</keyword>
<dbReference type="OrthoDB" id="1492993at2"/>
<gene>
    <name evidence="2" type="ORF">FUA23_01975</name>
</gene>
<organism evidence="2 3">
    <name type="scientific">Neolewinella aurantiaca</name>
    <dbReference type="NCBI Taxonomy" id="2602767"/>
    <lineage>
        <taxon>Bacteria</taxon>
        <taxon>Pseudomonadati</taxon>
        <taxon>Bacteroidota</taxon>
        <taxon>Saprospiria</taxon>
        <taxon>Saprospirales</taxon>
        <taxon>Lewinellaceae</taxon>
        <taxon>Neolewinella</taxon>
    </lineage>
</organism>
<proteinExistence type="predicted"/>
<name>A0A5C7FJN6_9BACT</name>
<reference evidence="2 3" key="1">
    <citation type="submission" date="2019-08" db="EMBL/GenBank/DDBJ databases">
        <title>Lewinella sp. strain SSH13 Genome sequencing and assembly.</title>
        <authorList>
            <person name="Kim I."/>
        </authorList>
    </citation>
    <scope>NUCLEOTIDE SEQUENCE [LARGE SCALE GENOMIC DNA]</scope>
    <source>
        <strain evidence="2 3">SSH13</strain>
    </source>
</reference>
<dbReference type="RefSeq" id="WP_147929026.1">
    <property type="nucleotide sequence ID" value="NZ_VOXD01000002.1"/>
</dbReference>
<dbReference type="Proteomes" id="UP000321907">
    <property type="component" value="Unassembled WGS sequence"/>
</dbReference>